<proteinExistence type="predicted"/>
<dbReference type="InterPro" id="IPR018677">
    <property type="entry name" value="DUF2157"/>
</dbReference>
<keyword evidence="1" id="KW-0812">Transmembrane</keyword>
<keyword evidence="4" id="KW-1185">Reference proteome</keyword>
<feature type="transmembrane region" description="Helical" evidence="1">
    <location>
        <begin position="237"/>
        <end position="255"/>
    </location>
</feature>
<feature type="transmembrane region" description="Helical" evidence="1">
    <location>
        <begin position="46"/>
        <end position="68"/>
    </location>
</feature>
<feature type="transmembrane region" description="Helical" evidence="1">
    <location>
        <begin position="182"/>
        <end position="199"/>
    </location>
</feature>
<reference evidence="3 4" key="1">
    <citation type="journal article" date="2017" name="Genome Announc.">
        <title>Complete Genome Sequences of Two Acetylene-Fermenting Pelobacter acetylenicus Strains.</title>
        <authorList>
            <person name="Sutton J.M."/>
            <person name="Baesman S.M."/>
            <person name="Fierst J.L."/>
            <person name="Poret-Peterson A.T."/>
            <person name="Oremland R.S."/>
            <person name="Dunlap D.S."/>
            <person name="Akob D.M."/>
        </authorList>
    </citation>
    <scope>NUCLEOTIDE SEQUENCE [LARGE SCALE GENOMIC DNA]</scope>
    <source>
        <strain evidence="3 4">SFB93</strain>
    </source>
</reference>
<feature type="transmembrane region" description="Helical" evidence="1">
    <location>
        <begin position="111"/>
        <end position="130"/>
    </location>
</feature>
<protein>
    <recommendedName>
        <fullName evidence="2">DUF2157 domain-containing protein</fullName>
    </recommendedName>
</protein>
<feature type="transmembrane region" description="Helical" evidence="1">
    <location>
        <begin position="349"/>
        <end position="370"/>
    </location>
</feature>
<keyword evidence="1" id="KW-1133">Transmembrane helix</keyword>
<dbReference type="Proteomes" id="UP000182517">
    <property type="component" value="Chromosome"/>
</dbReference>
<dbReference type="EMBL" id="CP015519">
    <property type="protein sequence ID" value="APG28780.1"/>
    <property type="molecule type" value="Genomic_DNA"/>
</dbReference>
<feature type="transmembrane region" description="Helical" evidence="1">
    <location>
        <begin position="136"/>
        <end position="154"/>
    </location>
</feature>
<evidence type="ECO:0000313" key="3">
    <source>
        <dbReference type="EMBL" id="APG28780.1"/>
    </source>
</evidence>
<sequence length="432" mass="47929">MSKRDGITWLYRELPELVRSRVLDETTAERLREHYGPAPRQRRKSLGVVICAALGALLVGLGIILLLAHNWTELSRPQRTLLSFAPLLLGQAVAGWSWLKRRSSIAWCEGAATFLLLAVGASIALVGQTYHISGDLPRFVLVWMLLGVPLVYLLRAALPALLYWPGVTWWCVLGAFDRLPVMFFWLLAALPLPFWWQLVRSGQRRLVAAWMAWMLSLCLAVGLGFSCYSFFEDFWAPLYLSLFAVYFLLFGQLSVPSAVGRPFRLLGSWGTVALLLLLTLKDVWRSFAFNPLLGPGREAWPQYLLLAVLLLAAIGLLTRALASRQWMDTLFGLAPPLVILQLLAGPQRLATGISLILANLYLLFLGGLVLRDGLQSGGLPRINAGLGILSALIAVRFFDSQLPFTVRGVLFILIGLAFLGVNLLVKRREVSV</sequence>
<feature type="transmembrane region" description="Helical" evidence="1">
    <location>
        <begin position="206"/>
        <end position="231"/>
    </location>
</feature>
<accession>A0A1L3GSD7</accession>
<dbReference type="KEGG" id="pef:A7E78_13655"/>
<evidence type="ECO:0000256" key="1">
    <source>
        <dbReference type="SAM" id="Phobius"/>
    </source>
</evidence>
<keyword evidence="1" id="KW-0472">Membrane</keyword>
<feature type="transmembrane region" description="Helical" evidence="1">
    <location>
        <begin position="262"/>
        <end position="280"/>
    </location>
</feature>
<evidence type="ECO:0000259" key="2">
    <source>
        <dbReference type="Pfam" id="PF09925"/>
    </source>
</evidence>
<dbReference type="AlphaFoldDB" id="A0A1L3GSD7"/>
<dbReference type="STRING" id="1842532.A7E78_13655"/>
<dbReference type="OrthoDB" id="642680at2"/>
<feature type="transmembrane region" description="Helical" evidence="1">
    <location>
        <begin position="300"/>
        <end position="318"/>
    </location>
</feature>
<name>A0A1L3GSD7_9BACT</name>
<gene>
    <name evidence="3" type="ORF">A7E78_13655</name>
</gene>
<organism evidence="3 4">
    <name type="scientific">Syntrophotalea acetylenivorans</name>
    <dbReference type="NCBI Taxonomy" id="1842532"/>
    <lineage>
        <taxon>Bacteria</taxon>
        <taxon>Pseudomonadati</taxon>
        <taxon>Thermodesulfobacteriota</taxon>
        <taxon>Desulfuromonadia</taxon>
        <taxon>Desulfuromonadales</taxon>
        <taxon>Syntrophotaleaceae</taxon>
        <taxon>Syntrophotalea</taxon>
    </lineage>
</organism>
<evidence type="ECO:0000313" key="4">
    <source>
        <dbReference type="Proteomes" id="UP000182517"/>
    </source>
</evidence>
<dbReference type="RefSeq" id="WP_072284805.1">
    <property type="nucleotide sequence ID" value="NZ_CP015519.1"/>
</dbReference>
<feature type="transmembrane region" description="Helical" evidence="1">
    <location>
        <begin position="404"/>
        <end position="425"/>
    </location>
</feature>
<dbReference type="Pfam" id="PF09925">
    <property type="entry name" value="DUF2157"/>
    <property type="match status" value="1"/>
</dbReference>
<feature type="domain" description="DUF2157" evidence="2">
    <location>
        <begin position="16"/>
        <end position="158"/>
    </location>
</feature>